<feature type="domain" description="DHFR" evidence="10">
    <location>
        <begin position="2"/>
        <end position="160"/>
    </location>
</feature>
<sequence>MAISLIAALDENSAIGRKGQLPWHLPDDLRWFKELTLGKFVLMGYNTAVSVGRALPGRTNLVLTRKHEAPFPGQVTVRSLEEGLARASGTGLMVIGGGEVYKAALPKAQRLYLTWVNVAVDGADTFFPGVHFSDWTELSRSHHKKDADHAYDFDMVEYVRSSV</sequence>
<evidence type="ECO:0000256" key="3">
    <source>
        <dbReference type="ARBA" id="ARBA00012856"/>
    </source>
</evidence>
<keyword evidence="4 8" id="KW-0554">One-carbon metabolism</keyword>
<evidence type="ECO:0000313" key="11">
    <source>
        <dbReference type="EMBL" id="SFF42251.1"/>
    </source>
</evidence>
<dbReference type="CDD" id="cd00209">
    <property type="entry name" value="DHFR"/>
    <property type="match status" value="1"/>
</dbReference>
<dbReference type="InterPro" id="IPR024072">
    <property type="entry name" value="DHFR-like_dom_sf"/>
</dbReference>
<evidence type="ECO:0000256" key="1">
    <source>
        <dbReference type="ARBA" id="ARBA00004903"/>
    </source>
</evidence>
<dbReference type="Proteomes" id="UP000199477">
    <property type="component" value="Unassembled WGS sequence"/>
</dbReference>
<dbReference type="GO" id="GO:0050661">
    <property type="term" value="F:NADP binding"/>
    <property type="evidence" value="ECO:0007669"/>
    <property type="project" value="InterPro"/>
</dbReference>
<dbReference type="Gene3D" id="3.40.430.10">
    <property type="entry name" value="Dihydrofolate Reductase, subunit A"/>
    <property type="match status" value="1"/>
</dbReference>
<evidence type="ECO:0000259" key="10">
    <source>
        <dbReference type="PROSITE" id="PS51330"/>
    </source>
</evidence>
<comment type="pathway">
    <text evidence="1 8">Cofactor biosynthesis; tetrahydrofolate biosynthesis; 5,6,7,8-tetrahydrofolate from 7,8-dihydrofolate: step 1/1.</text>
</comment>
<evidence type="ECO:0000256" key="7">
    <source>
        <dbReference type="ARBA" id="ARBA00025067"/>
    </source>
</evidence>
<evidence type="ECO:0000256" key="5">
    <source>
        <dbReference type="ARBA" id="ARBA00022857"/>
    </source>
</evidence>
<dbReference type="RefSeq" id="WP_026633492.1">
    <property type="nucleotide sequence ID" value="NZ_FONH01000017.1"/>
</dbReference>
<gene>
    <name evidence="11" type="ORF">SAMN02799615_03506</name>
</gene>
<dbReference type="GO" id="GO:0046654">
    <property type="term" value="P:tetrahydrofolate biosynthetic process"/>
    <property type="evidence" value="ECO:0007669"/>
    <property type="project" value="UniProtKB-UniPathway"/>
</dbReference>
<dbReference type="GO" id="GO:0006730">
    <property type="term" value="P:one-carbon metabolic process"/>
    <property type="evidence" value="ECO:0007669"/>
    <property type="project" value="UniProtKB-KW"/>
</dbReference>
<dbReference type="GO" id="GO:0004146">
    <property type="term" value="F:dihydrofolate reductase activity"/>
    <property type="evidence" value="ECO:0007669"/>
    <property type="project" value="UniProtKB-EC"/>
</dbReference>
<keyword evidence="5 8" id="KW-0521">NADP</keyword>
<dbReference type="InterPro" id="IPR017925">
    <property type="entry name" value="DHFR_CS"/>
</dbReference>
<evidence type="ECO:0000256" key="4">
    <source>
        <dbReference type="ARBA" id="ARBA00022563"/>
    </source>
</evidence>
<dbReference type="GO" id="GO:0046452">
    <property type="term" value="P:dihydrofolate metabolic process"/>
    <property type="evidence" value="ECO:0007669"/>
    <property type="project" value="TreeGrafter"/>
</dbReference>
<keyword evidence="6 8" id="KW-0560">Oxidoreductase</keyword>
<dbReference type="UniPathway" id="UPA00077">
    <property type="reaction ID" value="UER00158"/>
</dbReference>
<dbReference type="EC" id="1.5.1.3" evidence="3 8"/>
<dbReference type="Pfam" id="PF00186">
    <property type="entry name" value="DHFR_1"/>
    <property type="match status" value="1"/>
</dbReference>
<organism evidence="11 12">
    <name type="scientific">Dyella marensis</name>
    <dbReference type="NCBI Taxonomy" id="500610"/>
    <lineage>
        <taxon>Bacteria</taxon>
        <taxon>Pseudomonadati</taxon>
        <taxon>Pseudomonadota</taxon>
        <taxon>Gammaproteobacteria</taxon>
        <taxon>Lysobacterales</taxon>
        <taxon>Rhodanobacteraceae</taxon>
        <taxon>Dyella</taxon>
    </lineage>
</organism>
<comment type="function">
    <text evidence="7 8">Key enzyme in folate metabolism. Catalyzes an essential reaction for de novo glycine and purine synthesis, and for DNA precursor synthesis.</text>
</comment>
<dbReference type="GO" id="GO:0046655">
    <property type="term" value="P:folic acid metabolic process"/>
    <property type="evidence" value="ECO:0007669"/>
    <property type="project" value="TreeGrafter"/>
</dbReference>
<dbReference type="PANTHER" id="PTHR48069:SF3">
    <property type="entry name" value="DIHYDROFOLATE REDUCTASE"/>
    <property type="match status" value="1"/>
</dbReference>
<evidence type="ECO:0000313" key="12">
    <source>
        <dbReference type="Proteomes" id="UP000199477"/>
    </source>
</evidence>
<reference evidence="12" key="1">
    <citation type="submission" date="2016-10" db="EMBL/GenBank/DDBJ databases">
        <authorList>
            <person name="Varghese N."/>
            <person name="Submissions S."/>
        </authorList>
    </citation>
    <scope>NUCLEOTIDE SEQUENCE [LARGE SCALE GENOMIC DNA]</scope>
    <source>
        <strain evidence="12">UNC178MFTsu3.1</strain>
    </source>
</reference>
<dbReference type="PRINTS" id="PR00070">
    <property type="entry name" value="DHFR"/>
</dbReference>
<dbReference type="SUPFAM" id="SSF53597">
    <property type="entry name" value="Dihydrofolate reductase-like"/>
    <property type="match status" value="1"/>
</dbReference>
<evidence type="ECO:0000256" key="2">
    <source>
        <dbReference type="ARBA" id="ARBA00009539"/>
    </source>
</evidence>
<accession>A0A1I2IP15</accession>
<evidence type="ECO:0000256" key="8">
    <source>
        <dbReference type="PIRNR" id="PIRNR000194"/>
    </source>
</evidence>
<proteinExistence type="inferred from homology"/>
<name>A0A1I2IP15_9GAMM</name>
<dbReference type="PROSITE" id="PS00075">
    <property type="entry name" value="DHFR_1"/>
    <property type="match status" value="1"/>
</dbReference>
<dbReference type="PIRSF" id="PIRSF000194">
    <property type="entry name" value="DHFR"/>
    <property type="match status" value="1"/>
</dbReference>
<dbReference type="STRING" id="500610.SAMN02799615_03506"/>
<comment type="catalytic activity">
    <reaction evidence="8">
        <text>(6S)-5,6,7,8-tetrahydrofolate + NADP(+) = 7,8-dihydrofolate + NADPH + H(+)</text>
        <dbReference type="Rhea" id="RHEA:15009"/>
        <dbReference type="ChEBI" id="CHEBI:15378"/>
        <dbReference type="ChEBI" id="CHEBI:57451"/>
        <dbReference type="ChEBI" id="CHEBI:57453"/>
        <dbReference type="ChEBI" id="CHEBI:57783"/>
        <dbReference type="ChEBI" id="CHEBI:58349"/>
        <dbReference type="EC" id="1.5.1.3"/>
    </reaction>
</comment>
<dbReference type="InterPro" id="IPR012259">
    <property type="entry name" value="DHFR"/>
</dbReference>
<keyword evidence="12" id="KW-1185">Reference proteome</keyword>
<dbReference type="PANTHER" id="PTHR48069">
    <property type="entry name" value="DIHYDROFOLATE REDUCTASE"/>
    <property type="match status" value="1"/>
</dbReference>
<evidence type="ECO:0000256" key="6">
    <source>
        <dbReference type="ARBA" id="ARBA00023002"/>
    </source>
</evidence>
<comment type="similarity">
    <text evidence="2 8 9">Belongs to the dihydrofolate reductase family.</text>
</comment>
<dbReference type="AlphaFoldDB" id="A0A1I2IP15"/>
<evidence type="ECO:0000256" key="9">
    <source>
        <dbReference type="RuleBase" id="RU004474"/>
    </source>
</evidence>
<dbReference type="PROSITE" id="PS51330">
    <property type="entry name" value="DHFR_2"/>
    <property type="match status" value="1"/>
</dbReference>
<dbReference type="GO" id="GO:0005829">
    <property type="term" value="C:cytosol"/>
    <property type="evidence" value="ECO:0007669"/>
    <property type="project" value="TreeGrafter"/>
</dbReference>
<dbReference type="EMBL" id="FONH01000017">
    <property type="protein sequence ID" value="SFF42251.1"/>
    <property type="molecule type" value="Genomic_DNA"/>
</dbReference>
<protein>
    <recommendedName>
        <fullName evidence="3 8">Dihydrofolate reductase</fullName>
        <ecNumber evidence="3 8">1.5.1.3</ecNumber>
    </recommendedName>
</protein>
<dbReference type="InterPro" id="IPR001796">
    <property type="entry name" value="DHFR_dom"/>
</dbReference>